<organism evidence="2 3">
    <name type="scientific">Planktothrix serta PCC 8927</name>
    <dbReference type="NCBI Taxonomy" id="671068"/>
    <lineage>
        <taxon>Bacteria</taxon>
        <taxon>Bacillati</taxon>
        <taxon>Cyanobacteriota</taxon>
        <taxon>Cyanophyceae</taxon>
        <taxon>Oscillatoriophycideae</taxon>
        <taxon>Oscillatoriales</taxon>
        <taxon>Microcoleaceae</taxon>
        <taxon>Planktothrix</taxon>
    </lineage>
</organism>
<dbReference type="OrthoDB" id="561483at2"/>
<evidence type="ECO:0000313" key="2">
    <source>
        <dbReference type="EMBL" id="VXD14811.1"/>
    </source>
</evidence>
<dbReference type="EMBL" id="CZCU02000104">
    <property type="protein sequence ID" value="VXD14811.1"/>
    <property type="molecule type" value="Genomic_DNA"/>
</dbReference>
<sequence>MIKCPICQTEYSEEQVESCSTCHWNFNVFSQVSFRENIFRGQLLGISQQIEEWGRKLWEQHYLKLEAGQQEGSGENFEEVEKERSHIQIHTNVLLNQISRLISPLEKRLDNIEQYLSAKTSDNDLDCNAVSSDRNPPPVPQEIQTPKPESSSEAIEINLSLLEAQLVAQYNKKSNSLLNQAIQVSQTEDSLTQTNKSAFFETTRRGNYLIITIENLTYLVPKPNIKFNQYNYQTLKNIFQCYGYETVNNSEFLLLKPAVVTSLAIDHKWQLAKPGILQFISKEDNDISIDEETLLDSEEPLVTQIEEIADPQNHVTIPLKTEIKSTPIHPEEPTPKIEDWQPPTNLYLSPQEVELVLNYNKNPNSLSKIATEVSETEDSIIQRRKGNSESLVFENKRWGDYWIINKGDLNYLLPRGNLKITENNYEKLEGLFQCYGYQPELSIKFQLIKPSRISLISENKWQILELGIVQFCSI</sequence>
<protein>
    <submittedName>
        <fullName evidence="2">Uncharacterized protein</fullName>
    </submittedName>
</protein>
<dbReference type="AlphaFoldDB" id="A0A7Z9BQ99"/>
<evidence type="ECO:0000256" key="1">
    <source>
        <dbReference type="SAM" id="MobiDB-lite"/>
    </source>
</evidence>
<proteinExistence type="predicted"/>
<name>A0A7Z9BQ99_9CYAN</name>
<feature type="region of interest" description="Disordered" evidence="1">
    <location>
        <begin position="123"/>
        <end position="150"/>
    </location>
</feature>
<accession>A0A7Z9BQ99</accession>
<dbReference type="RefSeq" id="WP_083618944.1">
    <property type="nucleotide sequence ID" value="NZ_LR734848.1"/>
</dbReference>
<dbReference type="Proteomes" id="UP000184550">
    <property type="component" value="Unassembled WGS sequence"/>
</dbReference>
<comment type="caution">
    <text evidence="2">The sequence shown here is derived from an EMBL/GenBank/DDBJ whole genome shotgun (WGS) entry which is preliminary data.</text>
</comment>
<keyword evidence="3" id="KW-1185">Reference proteome</keyword>
<gene>
    <name evidence="2" type="ORF">PL8927_310002</name>
</gene>
<reference evidence="2" key="1">
    <citation type="submission" date="2019-10" db="EMBL/GenBank/DDBJ databases">
        <authorList>
            <consortium name="Genoscope - CEA"/>
            <person name="William W."/>
        </authorList>
    </citation>
    <scope>NUCLEOTIDE SEQUENCE [LARGE SCALE GENOMIC DNA]</scope>
    <source>
        <strain evidence="2">BBR_PRJEB10992</strain>
    </source>
</reference>
<evidence type="ECO:0000313" key="3">
    <source>
        <dbReference type="Proteomes" id="UP000184550"/>
    </source>
</evidence>